<proteinExistence type="predicted"/>
<sequence>MDKIGGCSDATMHLGVKTAESDKNIERAMVRYVELLYFSSNNVIFTTQRIHAASVERETDSVSSSIEESVNAVDMTTEENGFGTSRLLERIGQFASKDVFYVDELLVPIVDGEEMHSRQHLNSIFAINMDGSIKLPLLVFGDCILQNTLQEMGELPVVYSKQKRPLSTQEALLQWLHMVDHMFTRVDKEVLMIIREATVGGSVQILQTKFTSLALLILPTKEHSIEKSLKQGITETLRANYDYAVGQQPQVAPGLKESVFTLYRCWKEELKSSTIWNCFVDAGLIASKKYQSPSDPESNSDCSYSDCGSSSSAYDIWNLGDEDIEVLDMDSEDDLQRISDAEIETRSTHTTEDDASIVHPPNLPSEPEIKAMLQSSELKETVTDQIDLALDIVYRRLLQMKGVSASVFEKFFKLEHFVKQQRTSGKDCVRRGPSDEVAAMITQTECT</sequence>
<protein>
    <recommendedName>
        <fullName evidence="1">DDE-1 domain-containing protein</fullName>
    </recommendedName>
</protein>
<dbReference type="GO" id="GO:0003676">
    <property type="term" value="F:nucleic acid binding"/>
    <property type="evidence" value="ECO:0007669"/>
    <property type="project" value="InterPro"/>
</dbReference>
<dbReference type="InterPro" id="IPR004875">
    <property type="entry name" value="DDE_SF_endonuclease_dom"/>
</dbReference>
<dbReference type="AlphaFoldDB" id="A0A182F958"/>
<evidence type="ECO:0000313" key="2">
    <source>
        <dbReference type="EnsemblMetazoa" id="AALB003032-PA"/>
    </source>
</evidence>
<keyword evidence="3" id="KW-1185">Reference proteome</keyword>
<feature type="domain" description="DDE-1" evidence="1">
    <location>
        <begin position="125"/>
        <end position="278"/>
    </location>
</feature>
<organism evidence="2 3">
    <name type="scientific">Anopheles albimanus</name>
    <name type="common">New world malaria mosquito</name>
    <dbReference type="NCBI Taxonomy" id="7167"/>
    <lineage>
        <taxon>Eukaryota</taxon>
        <taxon>Metazoa</taxon>
        <taxon>Ecdysozoa</taxon>
        <taxon>Arthropoda</taxon>
        <taxon>Hexapoda</taxon>
        <taxon>Insecta</taxon>
        <taxon>Pterygota</taxon>
        <taxon>Neoptera</taxon>
        <taxon>Endopterygota</taxon>
        <taxon>Diptera</taxon>
        <taxon>Nematocera</taxon>
        <taxon>Culicoidea</taxon>
        <taxon>Culicidae</taxon>
        <taxon>Anophelinae</taxon>
        <taxon>Anopheles</taxon>
    </lineage>
</organism>
<evidence type="ECO:0000313" key="3">
    <source>
        <dbReference type="Proteomes" id="UP000069272"/>
    </source>
</evidence>
<name>A0A182F958_ANOAL</name>
<accession>A0A182F958</accession>
<dbReference type="VEuPathDB" id="VectorBase:AALB003032"/>
<dbReference type="STRING" id="7167.A0A182F958"/>
<reference evidence="2 3" key="1">
    <citation type="journal article" date="2017" name="G3 (Bethesda)">
        <title>The Physical Genome Mapping of Anopheles albimanus Corrected Scaffold Misassemblies and Identified Interarm Rearrangements in Genus Anopheles.</title>
        <authorList>
            <person name="Artemov G.N."/>
            <person name="Peery A.N."/>
            <person name="Jiang X."/>
            <person name="Tu Z."/>
            <person name="Stegniy V.N."/>
            <person name="Sharakhova M.V."/>
            <person name="Sharakhov I.V."/>
        </authorList>
    </citation>
    <scope>NUCLEOTIDE SEQUENCE [LARGE SCALE GENOMIC DNA]</scope>
    <source>
        <strain evidence="2 3">ALBI9_A</strain>
    </source>
</reference>
<dbReference type="Proteomes" id="UP000069272">
    <property type="component" value="Chromosome 2R"/>
</dbReference>
<reference evidence="2" key="2">
    <citation type="submission" date="2022-08" db="UniProtKB">
        <authorList>
            <consortium name="EnsemblMetazoa"/>
        </authorList>
    </citation>
    <scope>IDENTIFICATION</scope>
    <source>
        <strain evidence="2">STECLA/ALBI9_A</strain>
    </source>
</reference>
<evidence type="ECO:0000259" key="1">
    <source>
        <dbReference type="Pfam" id="PF03184"/>
    </source>
</evidence>
<dbReference type="Pfam" id="PF03184">
    <property type="entry name" value="DDE_1"/>
    <property type="match status" value="1"/>
</dbReference>
<dbReference type="EnsemblMetazoa" id="AALB003032-RA">
    <property type="protein sequence ID" value="AALB003032-PA"/>
    <property type="gene ID" value="AALB003032"/>
</dbReference>
<dbReference type="VEuPathDB" id="VectorBase:AALB20_037332"/>